<evidence type="ECO:0000259" key="1">
    <source>
        <dbReference type="Pfam" id="PF00079"/>
    </source>
</evidence>
<protein>
    <recommendedName>
        <fullName evidence="1">Serpin domain-containing protein</fullName>
    </recommendedName>
</protein>
<accession>A0A3P6S5W1</accession>
<gene>
    <name evidence="2" type="ORF">CGOC_LOCUS6700</name>
</gene>
<evidence type="ECO:0000313" key="2">
    <source>
        <dbReference type="EMBL" id="VDK71122.1"/>
    </source>
</evidence>
<dbReference type="EMBL" id="UYRV01022235">
    <property type="protein sequence ID" value="VDK71122.1"/>
    <property type="molecule type" value="Genomic_DNA"/>
</dbReference>
<dbReference type="OrthoDB" id="9518664at2759"/>
<dbReference type="Pfam" id="PF00079">
    <property type="entry name" value="Serpin"/>
    <property type="match status" value="1"/>
</dbReference>
<sequence length="90" mass="10041">MLSKQEVDLGLAFLRQIAIDENAVVSPVSVLFALTMVQNGAKGKTKEQIDSIIYKGQPDFVITSYYSTLIQEISRDKEILTKIANGFFLK</sequence>
<dbReference type="InterPro" id="IPR042178">
    <property type="entry name" value="Serpin_sf_1"/>
</dbReference>
<dbReference type="AlphaFoldDB" id="A0A3P6S5W1"/>
<name>A0A3P6S5W1_CYLGO</name>
<reference evidence="2 3" key="1">
    <citation type="submission" date="2018-11" db="EMBL/GenBank/DDBJ databases">
        <authorList>
            <consortium name="Pathogen Informatics"/>
        </authorList>
    </citation>
    <scope>NUCLEOTIDE SEQUENCE [LARGE SCALE GENOMIC DNA]</scope>
</reference>
<dbReference type="InterPro" id="IPR023796">
    <property type="entry name" value="Serpin_dom"/>
</dbReference>
<organism evidence="2 3">
    <name type="scientific">Cylicostephanus goldi</name>
    <name type="common">Nematode worm</name>
    <dbReference type="NCBI Taxonomy" id="71465"/>
    <lineage>
        <taxon>Eukaryota</taxon>
        <taxon>Metazoa</taxon>
        <taxon>Ecdysozoa</taxon>
        <taxon>Nematoda</taxon>
        <taxon>Chromadorea</taxon>
        <taxon>Rhabditida</taxon>
        <taxon>Rhabditina</taxon>
        <taxon>Rhabditomorpha</taxon>
        <taxon>Strongyloidea</taxon>
        <taxon>Strongylidae</taxon>
        <taxon>Cylicostephanus</taxon>
    </lineage>
</organism>
<dbReference type="Gene3D" id="3.30.497.10">
    <property type="entry name" value="Antithrombin, subunit I, domain 2"/>
    <property type="match status" value="1"/>
</dbReference>
<dbReference type="Proteomes" id="UP000271889">
    <property type="component" value="Unassembled WGS sequence"/>
</dbReference>
<dbReference type="SUPFAM" id="SSF56574">
    <property type="entry name" value="Serpins"/>
    <property type="match status" value="1"/>
</dbReference>
<keyword evidence="3" id="KW-1185">Reference proteome</keyword>
<feature type="domain" description="Serpin" evidence="1">
    <location>
        <begin position="8"/>
        <end position="89"/>
    </location>
</feature>
<proteinExistence type="predicted"/>
<dbReference type="InterPro" id="IPR036186">
    <property type="entry name" value="Serpin_sf"/>
</dbReference>
<evidence type="ECO:0000313" key="3">
    <source>
        <dbReference type="Proteomes" id="UP000271889"/>
    </source>
</evidence>